<proteinExistence type="predicted"/>
<name>A0ABY7JPX9_9FIRM</name>
<dbReference type="Pfam" id="PF02620">
    <property type="entry name" value="YceD"/>
    <property type="match status" value="1"/>
</dbReference>
<keyword evidence="2" id="KW-1185">Reference proteome</keyword>
<gene>
    <name evidence="1" type="ORF">O0R46_06270</name>
</gene>
<dbReference type="EMBL" id="CP114052">
    <property type="protein sequence ID" value="WAW14213.1"/>
    <property type="molecule type" value="Genomic_DNA"/>
</dbReference>
<sequence>MLNIESLFNRDKEQIDFDMSENVGHISLHQEKYELLSPMHLVGKVVRAGKNYIIKADVDFVYKTNCSRCLCDVEVPINYSLDAYLMRENYDEADFEDSDVFLLDGMQVNLTDIVNSTLSYNIPLRVLCNDDCKGICSGCGVDLNTQICMCEDSIEVDDIDPRFAKLKELLK</sequence>
<dbReference type="RefSeq" id="WP_269310873.1">
    <property type="nucleotide sequence ID" value="NZ_CP114052.1"/>
</dbReference>
<reference evidence="1" key="1">
    <citation type="submission" date="2022-12" db="EMBL/GenBank/DDBJ databases">
        <title>Peptostreptococcus.</title>
        <authorList>
            <person name="Lee S.H."/>
        </authorList>
    </citation>
    <scope>NUCLEOTIDE SEQUENCE</scope>
    <source>
        <strain evidence="1">CBA3647</strain>
    </source>
</reference>
<accession>A0ABY7JPX9</accession>
<protein>
    <submittedName>
        <fullName evidence="1">DUF177 domain-containing protein</fullName>
    </submittedName>
</protein>
<dbReference type="InterPro" id="IPR003772">
    <property type="entry name" value="YceD"/>
</dbReference>
<organism evidence="1 2">
    <name type="scientific">Peptostreptococcus equinus</name>
    <dbReference type="NCBI Taxonomy" id="3003601"/>
    <lineage>
        <taxon>Bacteria</taxon>
        <taxon>Bacillati</taxon>
        <taxon>Bacillota</taxon>
        <taxon>Clostridia</taxon>
        <taxon>Peptostreptococcales</taxon>
        <taxon>Peptostreptococcaceae</taxon>
        <taxon>Peptostreptococcus</taxon>
    </lineage>
</organism>
<evidence type="ECO:0000313" key="2">
    <source>
        <dbReference type="Proteomes" id="UP001164187"/>
    </source>
</evidence>
<dbReference type="Proteomes" id="UP001164187">
    <property type="component" value="Chromosome"/>
</dbReference>
<evidence type="ECO:0000313" key="1">
    <source>
        <dbReference type="EMBL" id="WAW14213.1"/>
    </source>
</evidence>